<dbReference type="Proteomes" id="UP001162483">
    <property type="component" value="Unassembled WGS sequence"/>
</dbReference>
<dbReference type="PANTHER" id="PTHR43836:SF3">
    <property type="entry name" value="CATECHOL O-METHYLTRANSFERASE"/>
    <property type="match status" value="1"/>
</dbReference>
<keyword evidence="2" id="KW-1185">Reference proteome</keyword>
<organism evidence="1 2">
    <name type="scientific">Staurois parvus</name>
    <dbReference type="NCBI Taxonomy" id="386267"/>
    <lineage>
        <taxon>Eukaryota</taxon>
        <taxon>Metazoa</taxon>
        <taxon>Chordata</taxon>
        <taxon>Craniata</taxon>
        <taxon>Vertebrata</taxon>
        <taxon>Euteleostomi</taxon>
        <taxon>Amphibia</taxon>
        <taxon>Batrachia</taxon>
        <taxon>Anura</taxon>
        <taxon>Neobatrachia</taxon>
        <taxon>Ranoidea</taxon>
        <taxon>Ranidae</taxon>
        <taxon>Staurois</taxon>
    </lineage>
</organism>
<evidence type="ECO:0000313" key="2">
    <source>
        <dbReference type="Proteomes" id="UP001162483"/>
    </source>
</evidence>
<protein>
    <submittedName>
        <fullName evidence="1">Uncharacterized protein</fullName>
    </submittedName>
</protein>
<dbReference type="Gene3D" id="3.40.50.150">
    <property type="entry name" value="Vaccinia Virus protein VP39"/>
    <property type="match status" value="1"/>
</dbReference>
<accession>A0ABN9BWE5</accession>
<name>A0ABN9BWE5_9NEOB</name>
<gene>
    <name evidence="1" type="ORF">SPARVUS_LOCUS3790441</name>
</gene>
<reference evidence="1" key="1">
    <citation type="submission" date="2023-05" db="EMBL/GenBank/DDBJ databases">
        <authorList>
            <person name="Stuckert A."/>
        </authorList>
    </citation>
    <scope>NUCLEOTIDE SEQUENCE</scope>
</reference>
<comment type="caution">
    <text evidence="1">The sequence shown here is derived from an EMBL/GenBank/DDBJ whole genome shotgun (WGS) entry which is preliminary data.</text>
</comment>
<proteinExistence type="predicted"/>
<sequence length="102" mass="11466">MAESAEEMILVSGFKNNQFKLLCQHPVDAIHTLHSTFDLKKVDLVLMDFQSDGYLQGLKALTELGLFYPGSLILLNNMGPLVRKDFVEHLEKSVHYTVVNGC</sequence>
<dbReference type="PANTHER" id="PTHR43836">
    <property type="entry name" value="CATECHOL O-METHYLTRANSFERASE 1-RELATED"/>
    <property type="match status" value="1"/>
</dbReference>
<evidence type="ECO:0000313" key="1">
    <source>
        <dbReference type="EMBL" id="CAI9551778.1"/>
    </source>
</evidence>
<dbReference type="EMBL" id="CATNWA010006272">
    <property type="protein sequence ID" value="CAI9551778.1"/>
    <property type="molecule type" value="Genomic_DNA"/>
</dbReference>
<feature type="non-terminal residue" evidence="1">
    <location>
        <position position="102"/>
    </location>
</feature>
<dbReference type="InterPro" id="IPR029063">
    <property type="entry name" value="SAM-dependent_MTases_sf"/>
</dbReference>